<proteinExistence type="inferred from homology"/>
<keyword evidence="4 16" id="KW-0813">Transport</keyword>
<evidence type="ECO:0000256" key="2">
    <source>
        <dbReference type="ARBA" id="ARBA00012944"/>
    </source>
</evidence>
<dbReference type="GO" id="GO:0003954">
    <property type="term" value="F:NADH dehydrogenase activity"/>
    <property type="evidence" value="ECO:0007669"/>
    <property type="project" value="TreeGrafter"/>
</dbReference>
<dbReference type="InterPro" id="IPR003945">
    <property type="entry name" value="NU5C-like"/>
</dbReference>
<keyword evidence="9" id="KW-0249">Electron transport</keyword>
<feature type="transmembrane region" description="Helical" evidence="16">
    <location>
        <begin position="80"/>
        <end position="101"/>
    </location>
</feature>
<dbReference type="InterPro" id="IPR001750">
    <property type="entry name" value="ND/Mrp_TM"/>
</dbReference>
<dbReference type="AlphaFoldDB" id="A0A0K0KN66"/>
<feature type="domain" description="NADH:quinone oxidoreductase/Mrp antiporter transmembrane" evidence="17">
    <location>
        <begin position="131"/>
        <end position="414"/>
    </location>
</feature>
<evidence type="ECO:0000256" key="4">
    <source>
        <dbReference type="ARBA" id="ARBA00022448"/>
    </source>
</evidence>
<evidence type="ECO:0000259" key="18">
    <source>
        <dbReference type="Pfam" id="PF00662"/>
    </source>
</evidence>
<sequence>MYLLIIRTPLISFILTFINQKRIRPNTIQTLACIIILFAWINSVTIFYECIINDTHCQTKIINWIEIVHMRRKIRLHIDTLSSSMLFIITSISLFVHVYSLQYMNEDPHKHRFIRYLSLFTFFMIILVRRNNFILLLIGWEGVGICSYLLINFWYTRIQANKSGIKAIIINRIGDIALLIRTIIIIKKFGRTKFENLIHIQENIKIQFTINSICLLLLIAAIGKSSLIGLHIWLPDAMEGPTPISALIHAATMVTAGIFLLIRSSSLLEERKIRLIITAWIGAITAFFAATTGLRQNDIKRIIAYSTCRQLGYMALAIGISKYNIGLLLLLILYSLKDYYSIGAGIAIHTIKNEQDIRKLRRLIKQTPLTYIGLITASLTITGIPFLTAYFSKDLIIERAYKNSILYWLAIITATLTALYSTRLIYFSFLKNPQYYITHSIRKNRETNHLMNRIIIILTLMRIRTGYITYTTLIQEQHPIIPQKLILLPLFCRILGAMIIIIIYPKNRTFKNFKKNIRLWKNFTRNAWNFNTIYNNIITEKILNLIYKQSYKNIDKGLIEEIINNTTIKNIIKNRQNIRKFQTTLLHTHLLTLILFYTRFSIYTQVSETQYRVIFWKNRSCRLKSCLGQTI</sequence>
<dbReference type="PRINTS" id="PR01434">
    <property type="entry name" value="NADHDHGNASE5"/>
</dbReference>
<feature type="transmembrane region" description="Helical" evidence="16">
    <location>
        <begin position="113"/>
        <end position="128"/>
    </location>
</feature>
<comment type="catalytic activity">
    <reaction evidence="15 16">
        <text>a ubiquinone + NADH + 5 H(+)(in) = a ubiquinol + NAD(+) + 4 H(+)(out)</text>
        <dbReference type="Rhea" id="RHEA:29091"/>
        <dbReference type="Rhea" id="RHEA-COMP:9565"/>
        <dbReference type="Rhea" id="RHEA-COMP:9566"/>
        <dbReference type="ChEBI" id="CHEBI:15378"/>
        <dbReference type="ChEBI" id="CHEBI:16389"/>
        <dbReference type="ChEBI" id="CHEBI:17976"/>
        <dbReference type="ChEBI" id="CHEBI:57540"/>
        <dbReference type="ChEBI" id="CHEBI:57945"/>
        <dbReference type="EC" id="7.1.1.2"/>
    </reaction>
</comment>
<keyword evidence="8" id="KW-1278">Translocase</keyword>
<dbReference type="EMBL" id="KJ634155">
    <property type="protein sequence ID" value="AIL24456.1"/>
    <property type="molecule type" value="Genomic_DNA"/>
</dbReference>
<evidence type="ECO:0000256" key="10">
    <source>
        <dbReference type="ARBA" id="ARBA00022989"/>
    </source>
</evidence>
<evidence type="ECO:0000256" key="12">
    <source>
        <dbReference type="ARBA" id="ARBA00023075"/>
    </source>
</evidence>
<keyword evidence="7" id="KW-0999">Mitochondrion inner membrane</keyword>
<dbReference type="GO" id="GO:0042773">
    <property type="term" value="P:ATP synthesis coupled electron transport"/>
    <property type="evidence" value="ECO:0007669"/>
    <property type="project" value="InterPro"/>
</dbReference>
<keyword evidence="5" id="KW-0679">Respiratory chain</keyword>
<dbReference type="GO" id="GO:0005743">
    <property type="term" value="C:mitochondrial inner membrane"/>
    <property type="evidence" value="ECO:0007669"/>
    <property type="project" value="UniProtKB-SubCell"/>
</dbReference>
<evidence type="ECO:0000256" key="14">
    <source>
        <dbReference type="ARBA" id="ARBA00023136"/>
    </source>
</evidence>
<protein>
    <recommendedName>
        <fullName evidence="3 16">NADH-ubiquinone oxidoreductase chain 5</fullName>
        <ecNumber evidence="2 16">7.1.1.2</ecNumber>
    </recommendedName>
</protein>
<comment type="subcellular location">
    <subcellularLocation>
        <location evidence="1">Mitochondrion inner membrane</location>
        <topology evidence="1">Multi-pass membrane protein</topology>
    </subcellularLocation>
</comment>
<dbReference type="Pfam" id="PF00662">
    <property type="entry name" value="Proton_antipo_N"/>
    <property type="match status" value="1"/>
</dbReference>
<evidence type="ECO:0000256" key="5">
    <source>
        <dbReference type="ARBA" id="ARBA00022660"/>
    </source>
</evidence>
<feature type="transmembrane region" description="Helical" evidence="16">
    <location>
        <begin position="369"/>
        <end position="393"/>
    </location>
</feature>
<feature type="domain" description="NADH-Ubiquinone oxidoreductase (complex I) chain 5 N-terminal" evidence="18">
    <location>
        <begin position="64"/>
        <end position="113"/>
    </location>
</feature>
<evidence type="ECO:0000259" key="17">
    <source>
        <dbReference type="Pfam" id="PF00361"/>
    </source>
</evidence>
<evidence type="ECO:0000256" key="3">
    <source>
        <dbReference type="ARBA" id="ARBA00021096"/>
    </source>
</evidence>
<keyword evidence="12 16" id="KW-0830">Ubiquinone</keyword>
<dbReference type="EC" id="7.1.1.2" evidence="2 16"/>
<feature type="transmembrane region" description="Helical" evidence="16">
    <location>
        <begin position="485"/>
        <end position="505"/>
    </location>
</feature>
<dbReference type="Pfam" id="PF06455">
    <property type="entry name" value="NADH5_C"/>
    <property type="match status" value="1"/>
</dbReference>
<evidence type="ECO:0000256" key="16">
    <source>
        <dbReference type="RuleBase" id="RU003404"/>
    </source>
</evidence>
<evidence type="ECO:0000256" key="1">
    <source>
        <dbReference type="ARBA" id="ARBA00004448"/>
    </source>
</evidence>
<dbReference type="GO" id="GO:0008137">
    <property type="term" value="F:NADH dehydrogenase (ubiquinone) activity"/>
    <property type="evidence" value="ECO:0007669"/>
    <property type="project" value="UniProtKB-EC"/>
</dbReference>
<geneLocation type="mitochondrion" evidence="20"/>
<dbReference type="GO" id="GO:0015990">
    <property type="term" value="P:electron transport coupled proton transport"/>
    <property type="evidence" value="ECO:0007669"/>
    <property type="project" value="TreeGrafter"/>
</dbReference>
<evidence type="ECO:0000256" key="8">
    <source>
        <dbReference type="ARBA" id="ARBA00022967"/>
    </source>
</evidence>
<feature type="transmembrane region" description="Helical" evidence="16">
    <location>
        <begin position="135"/>
        <end position="155"/>
    </location>
</feature>
<feature type="transmembrane region" description="Helical" evidence="16">
    <location>
        <begin position="273"/>
        <end position="291"/>
    </location>
</feature>
<evidence type="ECO:0000256" key="7">
    <source>
        <dbReference type="ARBA" id="ARBA00022792"/>
    </source>
</evidence>
<feature type="transmembrane region" description="Helical" evidence="16">
    <location>
        <begin position="208"/>
        <end position="234"/>
    </location>
</feature>
<dbReference type="PANTHER" id="PTHR42829">
    <property type="entry name" value="NADH-UBIQUINONE OXIDOREDUCTASE CHAIN 5"/>
    <property type="match status" value="1"/>
</dbReference>
<feature type="domain" description="NADH dehydrogenase subunit 5 C-terminal" evidence="19">
    <location>
        <begin position="420"/>
        <end position="598"/>
    </location>
</feature>
<evidence type="ECO:0000259" key="19">
    <source>
        <dbReference type="Pfam" id="PF06455"/>
    </source>
</evidence>
<evidence type="ECO:0000256" key="11">
    <source>
        <dbReference type="ARBA" id="ARBA00023027"/>
    </source>
</evidence>
<keyword evidence="13 16" id="KW-0496">Mitochondrion</keyword>
<keyword evidence="14 16" id="KW-0472">Membrane</keyword>
<keyword evidence="6 16" id="KW-0812">Transmembrane</keyword>
<feature type="transmembrane region" description="Helical" evidence="16">
    <location>
        <begin position="311"/>
        <end position="334"/>
    </location>
</feature>
<evidence type="ECO:0000313" key="20">
    <source>
        <dbReference type="EMBL" id="AIL24456.1"/>
    </source>
</evidence>
<reference evidence="20" key="1">
    <citation type="submission" date="2014-03" db="EMBL/GenBank/DDBJ databases">
        <title>Mitochondrial genome evolution in two species of glass sponges.</title>
        <authorList>
            <person name="Kahn A.S."/>
            <person name="Geller J.B."/>
        </authorList>
    </citation>
    <scope>NUCLEOTIDE SEQUENCE</scope>
</reference>
<evidence type="ECO:0000256" key="15">
    <source>
        <dbReference type="ARBA" id="ARBA00049551"/>
    </source>
</evidence>
<feature type="transmembrane region" description="Helical" evidence="16">
    <location>
        <begin position="450"/>
        <end position="473"/>
    </location>
</feature>
<comment type="function">
    <text evidence="16">Core subunit of the mitochondrial membrane respiratory chain NADH dehydrogenase (Complex I) which catalyzes electron transfer from NADH through the respiratory chain, using ubiquinone as an electron acceptor. Essential for the catalytic activity and assembly of complex I.</text>
</comment>
<evidence type="ECO:0000256" key="9">
    <source>
        <dbReference type="ARBA" id="ARBA00022982"/>
    </source>
</evidence>
<dbReference type="NCBIfam" id="TIGR01974">
    <property type="entry name" value="NDH_I_L"/>
    <property type="match status" value="1"/>
</dbReference>
<comment type="similarity">
    <text evidence="16">Belongs to the complex I subunit 5 family.</text>
</comment>
<organism evidence="20">
    <name type="scientific">Bathydorus laniger</name>
    <dbReference type="NCBI Taxonomy" id="1503680"/>
    <lineage>
        <taxon>Eukaryota</taxon>
        <taxon>Metazoa</taxon>
        <taxon>Porifera</taxon>
        <taxon>Hexactinellida</taxon>
        <taxon>Hexasterophora</taxon>
        <taxon>Lyssacinosida</taxon>
        <taxon>Rossellidae</taxon>
        <taxon>Bathydorus</taxon>
    </lineage>
</organism>
<dbReference type="InterPro" id="IPR010934">
    <property type="entry name" value="NADH_DH_su5_C"/>
</dbReference>
<dbReference type="InterPro" id="IPR018393">
    <property type="entry name" value="NADHpl_OxRdtase_5_subgr"/>
</dbReference>
<keyword evidence="10 16" id="KW-1133">Transmembrane helix</keyword>
<accession>A0A0K0KN66</accession>
<feature type="transmembrane region" description="Helical" evidence="16">
    <location>
        <begin position="240"/>
        <end position="261"/>
    </location>
</feature>
<feature type="transmembrane region" description="Helical" evidence="16">
    <location>
        <begin position="28"/>
        <end position="51"/>
    </location>
</feature>
<evidence type="ECO:0000256" key="6">
    <source>
        <dbReference type="ARBA" id="ARBA00022692"/>
    </source>
</evidence>
<keyword evidence="11 16" id="KW-0520">NAD</keyword>
<name>A0A0K0KN66_9METZ</name>
<dbReference type="Pfam" id="PF00361">
    <property type="entry name" value="Proton_antipo_M"/>
    <property type="match status" value="1"/>
</dbReference>
<dbReference type="InterPro" id="IPR001516">
    <property type="entry name" value="Proton_antipo_N"/>
</dbReference>
<feature type="transmembrane region" description="Helical" evidence="16">
    <location>
        <begin position="405"/>
        <end position="429"/>
    </location>
</feature>
<dbReference type="PANTHER" id="PTHR42829:SF2">
    <property type="entry name" value="NADH-UBIQUINONE OXIDOREDUCTASE CHAIN 5"/>
    <property type="match status" value="1"/>
</dbReference>
<evidence type="ECO:0000256" key="13">
    <source>
        <dbReference type="ARBA" id="ARBA00023128"/>
    </source>
</evidence>